<organism evidence="1 2">
    <name type="scientific">Niabella drilacis (strain DSM 25811 / CCM 8410 / CCUG 62505 / LMG 26954 / E90)</name>
    <dbReference type="NCBI Taxonomy" id="1285928"/>
    <lineage>
        <taxon>Bacteria</taxon>
        <taxon>Pseudomonadati</taxon>
        <taxon>Bacteroidota</taxon>
        <taxon>Chitinophagia</taxon>
        <taxon>Chitinophagales</taxon>
        <taxon>Chitinophagaceae</taxon>
        <taxon>Niabella</taxon>
    </lineage>
</organism>
<dbReference type="Pfam" id="PF13715">
    <property type="entry name" value="CarbopepD_reg_2"/>
    <property type="match status" value="1"/>
</dbReference>
<keyword evidence="2" id="KW-1185">Reference proteome</keyword>
<name>A0A1G7AZA1_NIADE</name>
<evidence type="ECO:0000313" key="1">
    <source>
        <dbReference type="EMBL" id="SDE20113.1"/>
    </source>
</evidence>
<dbReference type="RefSeq" id="WP_090393397.1">
    <property type="nucleotide sequence ID" value="NZ_FMZO01000026.1"/>
</dbReference>
<dbReference type="SUPFAM" id="SSF49464">
    <property type="entry name" value="Carboxypeptidase regulatory domain-like"/>
    <property type="match status" value="1"/>
</dbReference>
<dbReference type="AlphaFoldDB" id="A0A1G7AZA1"/>
<dbReference type="Gene3D" id="2.60.40.1120">
    <property type="entry name" value="Carboxypeptidase-like, regulatory domain"/>
    <property type="match status" value="1"/>
</dbReference>
<sequence>MKTGILLLLFSFFFIKSTGQLFSVTGIVNDSATLAPVSGASVYLPNTTLGTITDTNGRFRIDHLPAGFYELTVTHVAYHPLKFQLSSSFRPDSLYMRPKAGFLNPVVVRSKTKERSGSWKKWGAVFFDIVMGNSIYANSCRIENKEVVVFSYHKKNGILEARTTAPLVIQNAALGYTIYYETDRFLRNEKTAETVSTGTLHFTEMKGDSSKQNTWRRNRAEVYKTSLLRFMRALYNNSLKQQGYSLYRLKSLKIADTVILGNRTAAVTRAMGHIGNTFKTTVDSTEIQAGQITSPVDAQTVALNYPGTLLVRMADSLYSAPLVLDYLRSASFLFFSRLQDAARMPAFKELTNRISSMLYLDESPSLFIKPNGSYRKNSALITNGFFNWSEKVAMMLPLNYYP</sequence>
<protein>
    <submittedName>
        <fullName evidence="1">CarboxypepD_reg-like domain-containing protein</fullName>
    </submittedName>
</protein>
<dbReference type="OrthoDB" id="1223654at2"/>
<dbReference type="STRING" id="1285928.SAMN04487894_12610"/>
<dbReference type="Proteomes" id="UP000198757">
    <property type="component" value="Unassembled WGS sequence"/>
</dbReference>
<evidence type="ECO:0000313" key="2">
    <source>
        <dbReference type="Proteomes" id="UP000198757"/>
    </source>
</evidence>
<gene>
    <name evidence="1" type="ORF">SAMN04487894_12610</name>
</gene>
<reference evidence="2" key="1">
    <citation type="submission" date="2016-10" db="EMBL/GenBank/DDBJ databases">
        <authorList>
            <person name="Varghese N."/>
            <person name="Submissions S."/>
        </authorList>
    </citation>
    <scope>NUCLEOTIDE SEQUENCE [LARGE SCALE GENOMIC DNA]</scope>
    <source>
        <strain evidence="2">DSM 25811 / CCM 8410 / LMG 26954 / E90</strain>
    </source>
</reference>
<dbReference type="EMBL" id="FMZO01000026">
    <property type="protein sequence ID" value="SDE20113.1"/>
    <property type="molecule type" value="Genomic_DNA"/>
</dbReference>
<dbReference type="InterPro" id="IPR008969">
    <property type="entry name" value="CarboxyPept-like_regulatory"/>
</dbReference>
<proteinExistence type="predicted"/>
<accession>A0A1G7AZA1</accession>